<dbReference type="Proteomes" id="UP001597262">
    <property type="component" value="Unassembled WGS sequence"/>
</dbReference>
<gene>
    <name evidence="1" type="ORF">ACFQ3W_21590</name>
</gene>
<protein>
    <submittedName>
        <fullName evidence="1">DUF6470 family protein</fullName>
    </submittedName>
</protein>
<dbReference type="InterPro" id="IPR045527">
    <property type="entry name" value="DUF6470"/>
</dbReference>
<accession>A0ABW3S333</accession>
<evidence type="ECO:0000313" key="2">
    <source>
        <dbReference type="Proteomes" id="UP001597262"/>
    </source>
</evidence>
<sequence>MPGISSNLPPNWGAYRPAELSIHLRSPEMSTDWTSVYNDMELKRPATLGKELEQQARTTTIQNVAIKAQEGDRMMNSIVAGEKNVFGRIAHDRYMRSGQKDITVEAIPHQGVIIDFRIYPPEIKVDPRGVLPK</sequence>
<dbReference type="EMBL" id="JBHTLM010000021">
    <property type="protein sequence ID" value="MFD1178875.1"/>
    <property type="molecule type" value="Genomic_DNA"/>
</dbReference>
<proteinExistence type="predicted"/>
<reference evidence="2" key="1">
    <citation type="journal article" date="2019" name="Int. J. Syst. Evol. Microbiol.">
        <title>The Global Catalogue of Microorganisms (GCM) 10K type strain sequencing project: providing services to taxonomists for standard genome sequencing and annotation.</title>
        <authorList>
            <consortium name="The Broad Institute Genomics Platform"/>
            <consortium name="The Broad Institute Genome Sequencing Center for Infectious Disease"/>
            <person name="Wu L."/>
            <person name="Ma J."/>
        </authorList>
    </citation>
    <scope>NUCLEOTIDE SEQUENCE [LARGE SCALE GENOMIC DNA]</scope>
    <source>
        <strain evidence="2">CCUG 59189</strain>
    </source>
</reference>
<evidence type="ECO:0000313" key="1">
    <source>
        <dbReference type="EMBL" id="MFD1178875.1"/>
    </source>
</evidence>
<dbReference type="Pfam" id="PF20074">
    <property type="entry name" value="DUF6470"/>
    <property type="match status" value="1"/>
</dbReference>
<name>A0ABW3S333_9BACL</name>
<comment type="caution">
    <text evidence="1">The sequence shown here is derived from an EMBL/GenBank/DDBJ whole genome shotgun (WGS) entry which is preliminary data.</text>
</comment>
<organism evidence="1 2">
    <name type="scientific">Paenibacillus puldeungensis</name>
    <dbReference type="NCBI Taxonomy" id="696536"/>
    <lineage>
        <taxon>Bacteria</taxon>
        <taxon>Bacillati</taxon>
        <taxon>Bacillota</taxon>
        <taxon>Bacilli</taxon>
        <taxon>Bacillales</taxon>
        <taxon>Paenibacillaceae</taxon>
        <taxon>Paenibacillus</taxon>
    </lineage>
</organism>
<dbReference type="RefSeq" id="WP_379321314.1">
    <property type="nucleotide sequence ID" value="NZ_JBHTLM010000021.1"/>
</dbReference>
<keyword evidence="2" id="KW-1185">Reference proteome</keyword>